<evidence type="ECO:0000259" key="5">
    <source>
        <dbReference type="Pfam" id="PF00535"/>
    </source>
</evidence>
<dbReference type="CDD" id="cd04186">
    <property type="entry name" value="GT_2_like_c"/>
    <property type="match status" value="1"/>
</dbReference>
<dbReference type="AlphaFoldDB" id="A0A382JYJ8"/>
<reference evidence="6" key="1">
    <citation type="submission" date="2018-05" db="EMBL/GenBank/DDBJ databases">
        <authorList>
            <person name="Lanie J.A."/>
            <person name="Ng W.-L."/>
            <person name="Kazmierczak K.M."/>
            <person name="Andrzejewski T.M."/>
            <person name="Davidsen T.M."/>
            <person name="Wayne K.J."/>
            <person name="Tettelin H."/>
            <person name="Glass J.I."/>
            <person name="Rusch D."/>
            <person name="Podicherti R."/>
            <person name="Tsui H.-C.T."/>
            <person name="Winkler M.E."/>
        </authorList>
    </citation>
    <scope>NUCLEOTIDE SEQUENCE</scope>
</reference>
<name>A0A382JYJ8_9ZZZZ</name>
<accession>A0A382JYJ8</accession>
<organism evidence="6">
    <name type="scientific">marine metagenome</name>
    <dbReference type="NCBI Taxonomy" id="408172"/>
    <lineage>
        <taxon>unclassified sequences</taxon>
        <taxon>metagenomes</taxon>
        <taxon>ecological metagenomes</taxon>
    </lineage>
</organism>
<proteinExistence type="inferred from homology"/>
<keyword evidence="2" id="KW-0328">Glycosyltransferase</keyword>
<dbReference type="InterPro" id="IPR001173">
    <property type="entry name" value="Glyco_trans_2-like"/>
</dbReference>
<dbReference type="Gene3D" id="3.90.550.10">
    <property type="entry name" value="Spore Coat Polysaccharide Biosynthesis Protein SpsA, Chain A"/>
    <property type="match status" value="1"/>
</dbReference>
<feature type="domain" description="Glycosyltransferase 2-like" evidence="5">
    <location>
        <begin position="1"/>
        <end position="143"/>
    </location>
</feature>
<dbReference type="PANTHER" id="PTHR43179">
    <property type="entry name" value="RHAMNOSYLTRANSFERASE WBBL"/>
    <property type="match status" value="1"/>
</dbReference>
<evidence type="ECO:0000256" key="2">
    <source>
        <dbReference type="ARBA" id="ARBA00022676"/>
    </source>
</evidence>
<dbReference type="PANTHER" id="PTHR43179:SF12">
    <property type="entry name" value="GALACTOFURANOSYLTRANSFERASE GLFT2"/>
    <property type="match status" value="1"/>
</dbReference>
<dbReference type="Pfam" id="PF00535">
    <property type="entry name" value="Glycos_transf_2"/>
    <property type="match status" value="1"/>
</dbReference>
<feature type="transmembrane region" description="Helical" evidence="4">
    <location>
        <begin position="217"/>
        <end position="238"/>
    </location>
</feature>
<keyword evidence="4" id="KW-0812">Transmembrane</keyword>
<evidence type="ECO:0000256" key="3">
    <source>
        <dbReference type="ARBA" id="ARBA00022679"/>
    </source>
</evidence>
<dbReference type="GO" id="GO:0016757">
    <property type="term" value="F:glycosyltransferase activity"/>
    <property type="evidence" value="ECO:0007669"/>
    <property type="project" value="UniProtKB-KW"/>
</dbReference>
<comment type="similarity">
    <text evidence="1">Belongs to the glycosyltransferase 2 family.</text>
</comment>
<dbReference type="InterPro" id="IPR029044">
    <property type="entry name" value="Nucleotide-diphossugar_trans"/>
</dbReference>
<keyword evidence="3" id="KW-0808">Transferase</keyword>
<dbReference type="SUPFAM" id="SSF53448">
    <property type="entry name" value="Nucleotide-diphospho-sugar transferases"/>
    <property type="match status" value="1"/>
</dbReference>
<gene>
    <name evidence="6" type="ORF">METZ01_LOCUS269862</name>
</gene>
<feature type="non-terminal residue" evidence="6">
    <location>
        <position position="1"/>
    </location>
</feature>
<evidence type="ECO:0000256" key="1">
    <source>
        <dbReference type="ARBA" id="ARBA00006739"/>
    </source>
</evidence>
<keyword evidence="4" id="KW-1133">Transmembrane helix</keyword>
<evidence type="ECO:0000313" key="6">
    <source>
        <dbReference type="EMBL" id="SVC17008.1"/>
    </source>
</evidence>
<dbReference type="EMBL" id="UINC01077151">
    <property type="protein sequence ID" value="SVC17008.1"/>
    <property type="molecule type" value="Genomic_DNA"/>
</dbReference>
<evidence type="ECO:0000256" key="4">
    <source>
        <dbReference type="SAM" id="Phobius"/>
    </source>
</evidence>
<keyword evidence="4" id="KW-0472">Membrane</keyword>
<sequence length="248" mass="28596">VIDNGSTDGSLDMFKKNYPNVECMDLDKNYGFAGGYNRCFNQLKEEISEYIMLLNNDTEVDPNILSSFIQAKDKYGDNHLYGGKIFYKNNPEKIWYAGGDVNLKYAKISHRGIRQNDSEEFSKPLKTDYVTGCCLFTSMEVINQLNGFDERFNMYGEDVDLCLRAHKMGISCYYYPEAKLWHKVSASMGGQFSIAKWKRKHKGKMILVAKHSEPYKIPVSLLLAMLVSIIEFIYLVLIKFQFIIKSKK</sequence>
<protein>
    <recommendedName>
        <fullName evidence="5">Glycosyltransferase 2-like domain-containing protein</fullName>
    </recommendedName>
</protein>